<keyword evidence="5 6" id="KW-0472">Membrane</keyword>
<organism evidence="7 8">
    <name type="scientific">Erythranthe guttata</name>
    <name type="common">Yellow monkey flower</name>
    <name type="synonym">Mimulus guttatus</name>
    <dbReference type="NCBI Taxonomy" id="4155"/>
    <lineage>
        <taxon>Eukaryota</taxon>
        <taxon>Viridiplantae</taxon>
        <taxon>Streptophyta</taxon>
        <taxon>Embryophyta</taxon>
        <taxon>Tracheophyta</taxon>
        <taxon>Spermatophyta</taxon>
        <taxon>Magnoliopsida</taxon>
        <taxon>eudicotyledons</taxon>
        <taxon>Gunneridae</taxon>
        <taxon>Pentapetalae</taxon>
        <taxon>asterids</taxon>
        <taxon>lamiids</taxon>
        <taxon>Lamiales</taxon>
        <taxon>Phrymaceae</taxon>
        <taxon>Erythranthe</taxon>
    </lineage>
</organism>
<evidence type="ECO:0008006" key="9">
    <source>
        <dbReference type="Google" id="ProtNLM"/>
    </source>
</evidence>
<sequence>MASSSRCATFLEILLAIVVPPLGVFFRDGCCSCEFLICVVLTLLGYVPGIIYAVYAIVVRGGQSNDQEYLQPIYP</sequence>
<dbReference type="PANTHER" id="PTHR21659:SF121">
    <property type="entry name" value="LOW TEMPERATURE-INDUCED PROTEIN LT101.2-LIKE"/>
    <property type="match status" value="1"/>
</dbReference>
<evidence type="ECO:0000256" key="6">
    <source>
        <dbReference type="SAM" id="Phobius"/>
    </source>
</evidence>
<gene>
    <name evidence="7" type="ORF">MIMGU_mgv1a021982mg</name>
</gene>
<comment type="subcellular location">
    <subcellularLocation>
        <location evidence="1">Membrane</location>
    </subcellularLocation>
</comment>
<dbReference type="PhylomeDB" id="A0A022R3X2"/>
<protein>
    <recommendedName>
        <fullName evidence="9">Hydrophobic protein OSR8</fullName>
    </recommendedName>
</protein>
<dbReference type="PANTHER" id="PTHR21659">
    <property type="entry name" value="HYDROPHOBIC PROTEIN RCI2 LOW TEMPERATURE AND SALT RESPONSIVE PROTEIN LTI6 -RELATED"/>
    <property type="match status" value="1"/>
</dbReference>
<dbReference type="PROSITE" id="PS01309">
    <property type="entry name" value="UPF0057"/>
    <property type="match status" value="1"/>
</dbReference>
<keyword evidence="3 6" id="KW-0812">Transmembrane</keyword>
<dbReference type="Proteomes" id="UP000030748">
    <property type="component" value="Unassembled WGS sequence"/>
</dbReference>
<dbReference type="EMBL" id="KI630626">
    <property type="protein sequence ID" value="EYU35347.1"/>
    <property type="molecule type" value="Genomic_DNA"/>
</dbReference>
<comment type="similarity">
    <text evidence="2">Belongs to the UPF0057 (PMP3) family.</text>
</comment>
<evidence type="ECO:0000256" key="1">
    <source>
        <dbReference type="ARBA" id="ARBA00004370"/>
    </source>
</evidence>
<keyword evidence="4 6" id="KW-1133">Transmembrane helix</keyword>
<proteinExistence type="inferred from homology"/>
<dbReference type="Pfam" id="PF01679">
    <property type="entry name" value="Pmp3"/>
    <property type="match status" value="1"/>
</dbReference>
<evidence type="ECO:0000256" key="3">
    <source>
        <dbReference type="ARBA" id="ARBA00022692"/>
    </source>
</evidence>
<evidence type="ECO:0000256" key="5">
    <source>
        <dbReference type="ARBA" id="ARBA00023136"/>
    </source>
</evidence>
<reference evidence="7 8" key="1">
    <citation type="journal article" date="2013" name="Proc. Natl. Acad. Sci. U.S.A.">
        <title>Fine-scale variation in meiotic recombination in Mimulus inferred from population shotgun sequencing.</title>
        <authorList>
            <person name="Hellsten U."/>
            <person name="Wright K.M."/>
            <person name="Jenkins J."/>
            <person name="Shu S."/>
            <person name="Yuan Y."/>
            <person name="Wessler S.R."/>
            <person name="Schmutz J."/>
            <person name="Willis J.H."/>
            <person name="Rokhsar D.S."/>
        </authorList>
    </citation>
    <scope>NUCLEOTIDE SEQUENCE [LARGE SCALE GENOMIC DNA]</scope>
    <source>
        <strain evidence="8">cv. DUN x IM62</strain>
    </source>
</reference>
<evidence type="ECO:0000256" key="2">
    <source>
        <dbReference type="ARBA" id="ARBA00009530"/>
    </source>
</evidence>
<evidence type="ECO:0000313" key="8">
    <source>
        <dbReference type="Proteomes" id="UP000030748"/>
    </source>
</evidence>
<name>A0A022R3X2_ERYGU</name>
<accession>A0A022R3X2</accession>
<dbReference type="InterPro" id="IPR000612">
    <property type="entry name" value="PMP3"/>
</dbReference>
<dbReference type="GO" id="GO:0016020">
    <property type="term" value="C:membrane"/>
    <property type="evidence" value="ECO:0007669"/>
    <property type="project" value="UniProtKB-SubCell"/>
</dbReference>
<evidence type="ECO:0000313" key="7">
    <source>
        <dbReference type="EMBL" id="EYU35347.1"/>
    </source>
</evidence>
<dbReference type="eggNOG" id="KOG1773">
    <property type="taxonomic scope" value="Eukaryota"/>
</dbReference>
<keyword evidence="8" id="KW-1185">Reference proteome</keyword>
<dbReference type="AlphaFoldDB" id="A0A022R3X2"/>
<evidence type="ECO:0000256" key="4">
    <source>
        <dbReference type="ARBA" id="ARBA00022989"/>
    </source>
</evidence>
<feature type="transmembrane region" description="Helical" evidence="6">
    <location>
        <begin position="36"/>
        <end position="58"/>
    </location>
</feature>